<evidence type="ECO:0000256" key="1">
    <source>
        <dbReference type="ARBA" id="ARBA00004123"/>
    </source>
</evidence>
<dbReference type="InterPro" id="IPR010982">
    <property type="entry name" value="Lambda_DNA-bd_dom_sf"/>
</dbReference>
<dbReference type="SUPFAM" id="SSF46689">
    <property type="entry name" value="Homeodomain-like"/>
    <property type="match status" value="1"/>
</dbReference>
<keyword evidence="2 5" id="KW-0238">DNA-binding</keyword>
<keyword evidence="10" id="KW-1185">Reference proteome</keyword>
<feature type="domain" description="POU-specific" evidence="8">
    <location>
        <begin position="158"/>
        <end position="232"/>
    </location>
</feature>
<dbReference type="AlphaFoldDB" id="A0A267EIE7"/>
<dbReference type="InterPro" id="IPR001356">
    <property type="entry name" value="HD"/>
</dbReference>
<feature type="DNA-binding region" description="Homeobox" evidence="5">
    <location>
        <begin position="270"/>
        <end position="329"/>
    </location>
</feature>
<dbReference type="PANTHER" id="PTHR11636">
    <property type="entry name" value="POU DOMAIN"/>
    <property type="match status" value="1"/>
</dbReference>
<evidence type="ECO:0008006" key="11">
    <source>
        <dbReference type="Google" id="ProtNLM"/>
    </source>
</evidence>
<organism evidence="9 10">
    <name type="scientific">Macrostomum lignano</name>
    <dbReference type="NCBI Taxonomy" id="282301"/>
    <lineage>
        <taxon>Eukaryota</taxon>
        <taxon>Metazoa</taxon>
        <taxon>Spiralia</taxon>
        <taxon>Lophotrochozoa</taxon>
        <taxon>Platyhelminthes</taxon>
        <taxon>Rhabditophora</taxon>
        <taxon>Macrostomorpha</taxon>
        <taxon>Macrostomida</taxon>
        <taxon>Macrostomidae</taxon>
        <taxon>Macrostomum</taxon>
    </lineage>
</organism>
<comment type="subcellular location">
    <subcellularLocation>
        <location evidence="1 5 6">Nucleus</location>
    </subcellularLocation>
</comment>
<feature type="domain" description="Homeobox" evidence="7">
    <location>
        <begin position="268"/>
        <end position="328"/>
    </location>
</feature>
<evidence type="ECO:0000259" key="7">
    <source>
        <dbReference type="PROSITE" id="PS50071"/>
    </source>
</evidence>
<dbReference type="SMART" id="SM00389">
    <property type="entry name" value="HOX"/>
    <property type="match status" value="1"/>
</dbReference>
<keyword evidence="4 5" id="KW-0539">Nucleus</keyword>
<evidence type="ECO:0000256" key="2">
    <source>
        <dbReference type="ARBA" id="ARBA00023125"/>
    </source>
</evidence>
<reference evidence="9 10" key="1">
    <citation type="submission" date="2017-06" db="EMBL/GenBank/DDBJ databases">
        <title>A platform for efficient transgenesis in Macrostomum lignano, a flatworm model organism for stem cell research.</title>
        <authorList>
            <person name="Berezikov E."/>
        </authorList>
    </citation>
    <scope>NUCLEOTIDE SEQUENCE [LARGE SCALE GENOMIC DNA]</scope>
    <source>
        <strain evidence="9">DV1</strain>
        <tissue evidence="9">Whole organism</tissue>
    </source>
</reference>
<dbReference type="InterPro" id="IPR009057">
    <property type="entry name" value="Homeodomain-like_sf"/>
</dbReference>
<keyword evidence="3 5" id="KW-0371">Homeobox</keyword>
<name>A0A267EIE7_9PLAT</name>
<dbReference type="STRING" id="282301.A0A267EIE7"/>
<evidence type="ECO:0000313" key="9">
    <source>
        <dbReference type="EMBL" id="PAA60619.1"/>
    </source>
</evidence>
<dbReference type="PROSITE" id="PS50071">
    <property type="entry name" value="HOMEOBOX_2"/>
    <property type="match status" value="1"/>
</dbReference>
<proteinExistence type="predicted"/>
<evidence type="ECO:0000259" key="8">
    <source>
        <dbReference type="PROSITE" id="PS51179"/>
    </source>
</evidence>
<dbReference type="SUPFAM" id="SSF47413">
    <property type="entry name" value="lambda repressor-like DNA-binding domains"/>
    <property type="match status" value="1"/>
</dbReference>
<dbReference type="Pfam" id="PF00157">
    <property type="entry name" value="Pou"/>
    <property type="match status" value="1"/>
</dbReference>
<dbReference type="CDD" id="cd00086">
    <property type="entry name" value="homeodomain"/>
    <property type="match status" value="1"/>
</dbReference>
<evidence type="ECO:0000256" key="6">
    <source>
        <dbReference type="RuleBase" id="RU000682"/>
    </source>
</evidence>
<evidence type="ECO:0000256" key="5">
    <source>
        <dbReference type="PROSITE-ProRule" id="PRU00108"/>
    </source>
</evidence>
<dbReference type="SMART" id="SM00352">
    <property type="entry name" value="POU"/>
    <property type="match status" value="1"/>
</dbReference>
<protein>
    <recommendedName>
        <fullName evidence="11">POU domain protein</fullName>
    </recommendedName>
</protein>
<dbReference type="InterPro" id="IPR013847">
    <property type="entry name" value="POU"/>
</dbReference>
<comment type="caution">
    <text evidence="9">The sequence shown here is derived from an EMBL/GenBank/DDBJ whole genome shotgun (WGS) entry which is preliminary data.</text>
</comment>
<dbReference type="PROSITE" id="PS51179">
    <property type="entry name" value="POU_3"/>
    <property type="match status" value="1"/>
</dbReference>
<dbReference type="Gene3D" id="1.10.260.40">
    <property type="entry name" value="lambda repressor-like DNA-binding domains"/>
    <property type="match status" value="1"/>
</dbReference>
<evidence type="ECO:0000313" key="10">
    <source>
        <dbReference type="Proteomes" id="UP000215902"/>
    </source>
</evidence>
<sequence length="354" mass="38477">YFNPMDSKSSKRKSNSTAEVLSSFRLAQVPRNEQFGLADAAGATLVRLRFSGRTYRPDILVPLCGLVTQRQVEHLAQSLIDGRMNAVPVEQPPSLSCRQYPPDRQQFLLLPRAGAEAAADAADTKLLAPSMSASIAELPANAARQQSAASAAADAAGPSGASMAELAAFAQRFRRRREELGYSQLDACLAMERLYKCTISQGMLSRFELADLSLDNMTDVWPLLRRWLADLEARELLGAEAADSIVAAAASAAETGAVGPPTRLIRQRRPRRPRCQPSGAQLAQLERHYLHTPHLSKADSAALSSRLGLPKPVVLTWFCNRRQRDRLAAEVAAATVDTFQTELSAAMVTKSHSN</sequence>
<dbReference type="InterPro" id="IPR050255">
    <property type="entry name" value="POU_domain_TF"/>
</dbReference>
<gene>
    <name evidence="9" type="ORF">BOX15_Mlig009348g2</name>
</gene>
<dbReference type="GO" id="GO:0000981">
    <property type="term" value="F:DNA-binding transcription factor activity, RNA polymerase II-specific"/>
    <property type="evidence" value="ECO:0007669"/>
    <property type="project" value="TreeGrafter"/>
</dbReference>
<feature type="non-terminal residue" evidence="9">
    <location>
        <position position="1"/>
    </location>
</feature>
<dbReference type="EMBL" id="NIVC01002132">
    <property type="protein sequence ID" value="PAA60619.1"/>
    <property type="molecule type" value="Genomic_DNA"/>
</dbReference>
<dbReference type="Gene3D" id="1.10.10.60">
    <property type="entry name" value="Homeodomain-like"/>
    <property type="match status" value="1"/>
</dbReference>
<dbReference type="Pfam" id="PF00046">
    <property type="entry name" value="Homeodomain"/>
    <property type="match status" value="1"/>
</dbReference>
<evidence type="ECO:0000256" key="3">
    <source>
        <dbReference type="ARBA" id="ARBA00023155"/>
    </source>
</evidence>
<dbReference type="PRINTS" id="PR00028">
    <property type="entry name" value="POUDOMAIN"/>
</dbReference>
<dbReference type="GO" id="GO:0005634">
    <property type="term" value="C:nucleus"/>
    <property type="evidence" value="ECO:0007669"/>
    <property type="project" value="UniProtKB-SubCell"/>
</dbReference>
<dbReference type="Proteomes" id="UP000215902">
    <property type="component" value="Unassembled WGS sequence"/>
</dbReference>
<dbReference type="GO" id="GO:0000978">
    <property type="term" value="F:RNA polymerase II cis-regulatory region sequence-specific DNA binding"/>
    <property type="evidence" value="ECO:0007669"/>
    <property type="project" value="TreeGrafter"/>
</dbReference>
<accession>A0A267EIE7</accession>
<dbReference type="InterPro" id="IPR000327">
    <property type="entry name" value="POU_dom"/>
</dbReference>
<evidence type="ECO:0000256" key="4">
    <source>
        <dbReference type="ARBA" id="ARBA00023242"/>
    </source>
</evidence>